<dbReference type="CDD" id="cd04433">
    <property type="entry name" value="AFD_class_I"/>
    <property type="match status" value="1"/>
</dbReference>
<dbReference type="PROSITE" id="PS00455">
    <property type="entry name" value="AMP_BINDING"/>
    <property type="match status" value="1"/>
</dbReference>
<evidence type="ECO:0000313" key="6">
    <source>
        <dbReference type="Proteomes" id="UP001145050"/>
    </source>
</evidence>
<evidence type="ECO:0000259" key="3">
    <source>
        <dbReference type="Pfam" id="PF00501"/>
    </source>
</evidence>
<dbReference type="InterPro" id="IPR045851">
    <property type="entry name" value="AMP-bd_C_sf"/>
</dbReference>
<feature type="domain" description="AMP-binding enzyme C-terminal" evidence="4">
    <location>
        <begin position="395"/>
        <end position="462"/>
    </location>
</feature>
<dbReference type="Gene3D" id="3.40.50.12780">
    <property type="entry name" value="N-terminal domain of ligase-like"/>
    <property type="match status" value="1"/>
</dbReference>
<sequence>MSKLRDLLFRKNENPIVLTTFSGDYTAQNITNMIDHYVELLKNEKLAGKKVGLLIPTIPSYLSLVLAINQLGGTVVPLSWQFRKEDLLSVLSYLNPHIVLTVKEFDHFSFADVFHSWAKDSLEKTVIYESTDCKEWEVKSYGGKERPIETERIDFICCSSGSTGTPKGLVIGAETLNFSIQILTEQNKIQPSDRIFLNAPPNAVFGISALLTGVYNGARVVFPDRFDFPNMIKLMKENNCNKLMSTPSIFKAIYQVAKAINPDVVKQLELVSLTGEMMTEGYAEQFDLMKDCAFFGMYGTSEIGGAMFCDLRKKIEFTFYNGVDHKISDNELLIKSPSAFSYYYLNPELTEAMVTQDGWIHTGDLVQENKAGKFEIIGRKKDIIKKGGQQVIPSEIEQHLSRHKHVKQAVVIGTPHPIFGEQIVAFVVTEGEINKEELFYFCSQSIARYKVPDVIELIDDIPVSQGKIDKISLRKWYEQTRGGVKK</sequence>
<name>A0A9X3WWK9_9BACI</name>
<keyword evidence="2 5" id="KW-0436">Ligase</keyword>
<organism evidence="5 6">
    <name type="scientific">Terrihalobacillus insolitus</name>
    <dbReference type="NCBI Taxonomy" id="2950438"/>
    <lineage>
        <taxon>Bacteria</taxon>
        <taxon>Bacillati</taxon>
        <taxon>Bacillota</taxon>
        <taxon>Bacilli</taxon>
        <taxon>Bacillales</taxon>
        <taxon>Bacillaceae</taxon>
        <taxon>Terrihalobacillus</taxon>
    </lineage>
</organism>
<dbReference type="PANTHER" id="PTHR43201">
    <property type="entry name" value="ACYL-COA SYNTHETASE"/>
    <property type="match status" value="1"/>
</dbReference>
<dbReference type="InterPro" id="IPR042099">
    <property type="entry name" value="ANL_N_sf"/>
</dbReference>
<dbReference type="Pfam" id="PF13193">
    <property type="entry name" value="AMP-binding_C"/>
    <property type="match status" value="1"/>
</dbReference>
<dbReference type="Proteomes" id="UP001145050">
    <property type="component" value="Unassembled WGS sequence"/>
</dbReference>
<evidence type="ECO:0000256" key="2">
    <source>
        <dbReference type="ARBA" id="ARBA00022598"/>
    </source>
</evidence>
<dbReference type="GO" id="GO:0031956">
    <property type="term" value="F:medium-chain fatty acid-CoA ligase activity"/>
    <property type="evidence" value="ECO:0007669"/>
    <property type="project" value="TreeGrafter"/>
</dbReference>
<dbReference type="RefSeq" id="WP_272437702.1">
    <property type="nucleotide sequence ID" value="NZ_JAMQKB010000023.1"/>
</dbReference>
<evidence type="ECO:0000313" key="5">
    <source>
        <dbReference type="EMBL" id="MDC3425883.1"/>
    </source>
</evidence>
<dbReference type="InterPro" id="IPR025110">
    <property type="entry name" value="AMP-bd_C"/>
</dbReference>
<evidence type="ECO:0000259" key="4">
    <source>
        <dbReference type="Pfam" id="PF13193"/>
    </source>
</evidence>
<dbReference type="Gene3D" id="3.30.300.30">
    <property type="match status" value="1"/>
</dbReference>
<comment type="similarity">
    <text evidence="1">Belongs to the ATP-dependent AMP-binding enzyme family.</text>
</comment>
<comment type="caution">
    <text evidence="5">The sequence shown here is derived from an EMBL/GenBank/DDBJ whole genome shotgun (WGS) entry which is preliminary data.</text>
</comment>
<dbReference type="Pfam" id="PF00501">
    <property type="entry name" value="AMP-binding"/>
    <property type="match status" value="1"/>
</dbReference>
<dbReference type="AlphaFoldDB" id="A0A9X3WWK9"/>
<evidence type="ECO:0000256" key="1">
    <source>
        <dbReference type="ARBA" id="ARBA00006432"/>
    </source>
</evidence>
<dbReference type="InterPro" id="IPR000873">
    <property type="entry name" value="AMP-dep_synth/lig_dom"/>
</dbReference>
<dbReference type="EMBL" id="JAMQKB010000023">
    <property type="protein sequence ID" value="MDC3425883.1"/>
    <property type="molecule type" value="Genomic_DNA"/>
</dbReference>
<accession>A0A9X3WWK9</accession>
<feature type="domain" description="AMP-dependent synthetase/ligase" evidence="3">
    <location>
        <begin position="47"/>
        <end position="316"/>
    </location>
</feature>
<dbReference type="SUPFAM" id="SSF56801">
    <property type="entry name" value="Acetyl-CoA synthetase-like"/>
    <property type="match status" value="1"/>
</dbReference>
<dbReference type="PANTHER" id="PTHR43201:SF5">
    <property type="entry name" value="MEDIUM-CHAIN ACYL-COA LIGASE ACSF2, MITOCHONDRIAL"/>
    <property type="match status" value="1"/>
</dbReference>
<protein>
    <submittedName>
        <fullName evidence="5">Acyl--CoA ligase</fullName>
    </submittedName>
</protein>
<gene>
    <name evidence="5" type="ORF">NC797_15350</name>
</gene>
<proteinExistence type="inferred from homology"/>
<dbReference type="InterPro" id="IPR020845">
    <property type="entry name" value="AMP-binding_CS"/>
</dbReference>
<keyword evidence="6" id="KW-1185">Reference proteome</keyword>
<reference evidence="5" key="1">
    <citation type="submission" date="2022-06" db="EMBL/GenBank/DDBJ databases">
        <title>Aquibacillus sp. a new bacterium isolated from soil saline samples.</title>
        <authorList>
            <person name="Galisteo C."/>
            <person name="De La Haba R."/>
            <person name="Sanchez-Porro C."/>
            <person name="Ventosa A."/>
        </authorList>
    </citation>
    <scope>NUCLEOTIDE SEQUENCE</scope>
    <source>
        <strain evidence="5">3ASR75-11</strain>
    </source>
</reference>
<dbReference type="GO" id="GO:0006631">
    <property type="term" value="P:fatty acid metabolic process"/>
    <property type="evidence" value="ECO:0007669"/>
    <property type="project" value="TreeGrafter"/>
</dbReference>